<keyword evidence="2" id="KW-0378">Hydrolase</keyword>
<dbReference type="Pfam" id="PF01026">
    <property type="entry name" value="TatD_DNase"/>
    <property type="match status" value="1"/>
</dbReference>
<dbReference type="Gene3D" id="3.20.20.140">
    <property type="entry name" value="Metal-dependent hydrolases"/>
    <property type="match status" value="1"/>
</dbReference>
<evidence type="ECO:0000256" key="1">
    <source>
        <dbReference type="ARBA" id="ARBA00022723"/>
    </source>
</evidence>
<dbReference type="InterPro" id="IPR001130">
    <property type="entry name" value="TatD-like"/>
</dbReference>
<dbReference type="CDD" id="cd01310">
    <property type="entry name" value="TatD_DNAse"/>
    <property type="match status" value="1"/>
</dbReference>
<evidence type="ECO:0000313" key="2">
    <source>
        <dbReference type="EMBL" id="MFD1673588.1"/>
    </source>
</evidence>
<dbReference type="PANTHER" id="PTHR46124:SF2">
    <property type="entry name" value="D-AMINOACYL-TRNA DEACYLASE"/>
    <property type="match status" value="1"/>
</dbReference>
<name>A0ABW4JCE7_9BACL</name>
<dbReference type="NCBIfam" id="TIGR00010">
    <property type="entry name" value="YchF/TatD family DNA exonuclease"/>
    <property type="match status" value="1"/>
</dbReference>
<keyword evidence="1" id="KW-0479">Metal-binding</keyword>
<sequence length="259" mass="28370">MLFDTHCHLMDEQFASDLDETIARARDAGVARMVIPAVDVATARRAIAIADAHAGVYAAVGIHPEAAKDVPAADFDEIERLAAHQKVVAIGEIGLDYYWDAAPRPEQQDVMRRQIEIAKRVSLPIIVHNRESTEDLLALLREADAQVCGGVMHCFSETIAVAETCMEMGFYISFGGPVTFKKADNVREVAAAVRADRLCVETDSPYLSPHPLRGKRNEPARVRLVAETIAEVRGISLADLAVQTTENALRLFPKVGRDD</sequence>
<reference evidence="3" key="1">
    <citation type="journal article" date="2019" name="Int. J. Syst. Evol. Microbiol.">
        <title>The Global Catalogue of Microorganisms (GCM) 10K type strain sequencing project: providing services to taxonomists for standard genome sequencing and annotation.</title>
        <authorList>
            <consortium name="The Broad Institute Genomics Platform"/>
            <consortium name="The Broad Institute Genome Sequencing Center for Infectious Disease"/>
            <person name="Wu L."/>
            <person name="Ma J."/>
        </authorList>
    </citation>
    <scope>NUCLEOTIDE SEQUENCE [LARGE SCALE GENOMIC DNA]</scope>
    <source>
        <strain evidence="3">CGMCC 1.12286</strain>
    </source>
</reference>
<gene>
    <name evidence="2" type="ORF">ACFSB2_02550</name>
</gene>
<dbReference type="EMBL" id="JBHUCX010000008">
    <property type="protein sequence ID" value="MFD1673588.1"/>
    <property type="molecule type" value="Genomic_DNA"/>
</dbReference>
<organism evidence="2 3">
    <name type="scientific">Alicyclobacillus fodiniaquatilis</name>
    <dbReference type="NCBI Taxonomy" id="1661150"/>
    <lineage>
        <taxon>Bacteria</taxon>
        <taxon>Bacillati</taxon>
        <taxon>Bacillota</taxon>
        <taxon>Bacilli</taxon>
        <taxon>Bacillales</taxon>
        <taxon>Alicyclobacillaceae</taxon>
        <taxon>Alicyclobacillus</taxon>
    </lineage>
</organism>
<comment type="caution">
    <text evidence="2">The sequence shown here is derived from an EMBL/GenBank/DDBJ whole genome shotgun (WGS) entry which is preliminary data.</text>
</comment>
<evidence type="ECO:0000313" key="3">
    <source>
        <dbReference type="Proteomes" id="UP001597079"/>
    </source>
</evidence>
<dbReference type="PIRSF" id="PIRSF005902">
    <property type="entry name" value="DNase_TatD"/>
    <property type="match status" value="1"/>
</dbReference>
<dbReference type="InterPro" id="IPR032466">
    <property type="entry name" value="Metal_Hydrolase"/>
</dbReference>
<dbReference type="InterPro" id="IPR015991">
    <property type="entry name" value="TatD/YcfH-like"/>
</dbReference>
<dbReference type="PANTHER" id="PTHR46124">
    <property type="entry name" value="D-AMINOACYL-TRNA DEACYLASE"/>
    <property type="match status" value="1"/>
</dbReference>
<dbReference type="Proteomes" id="UP001597079">
    <property type="component" value="Unassembled WGS sequence"/>
</dbReference>
<proteinExistence type="predicted"/>
<dbReference type="GO" id="GO:0016787">
    <property type="term" value="F:hydrolase activity"/>
    <property type="evidence" value="ECO:0007669"/>
    <property type="project" value="UniProtKB-KW"/>
</dbReference>
<dbReference type="EC" id="3.1.-.-" evidence="2"/>
<accession>A0ABW4JCE7</accession>
<dbReference type="RefSeq" id="WP_377941101.1">
    <property type="nucleotide sequence ID" value="NZ_JBHUCX010000008.1"/>
</dbReference>
<dbReference type="SUPFAM" id="SSF51556">
    <property type="entry name" value="Metallo-dependent hydrolases"/>
    <property type="match status" value="1"/>
</dbReference>
<protein>
    <submittedName>
        <fullName evidence="2">TatD family hydrolase</fullName>
        <ecNumber evidence="2">3.1.-.-</ecNumber>
    </submittedName>
</protein>
<keyword evidence="3" id="KW-1185">Reference proteome</keyword>